<name>A0A3A8EI04_9GAMM</name>
<dbReference type="RefSeq" id="WP_120370339.1">
    <property type="nucleotide sequence ID" value="NZ_RAXU01000011.1"/>
</dbReference>
<dbReference type="PANTHER" id="PTHR43433">
    <property type="entry name" value="HYDROLASE, ALPHA/BETA FOLD FAMILY PROTEIN"/>
    <property type="match status" value="1"/>
</dbReference>
<protein>
    <submittedName>
        <fullName evidence="3">Pyrimidine utilization protein D</fullName>
    </submittedName>
</protein>
<dbReference type="InterPro" id="IPR029058">
    <property type="entry name" value="AB_hydrolase_fold"/>
</dbReference>
<keyword evidence="1" id="KW-0378">Hydrolase</keyword>
<dbReference type="NCBIfam" id="TIGR03611">
    <property type="entry name" value="RutD"/>
    <property type="match status" value="1"/>
</dbReference>
<proteinExistence type="predicted"/>
<dbReference type="GO" id="GO:0016811">
    <property type="term" value="F:hydrolase activity, acting on carbon-nitrogen (but not peptide) bonds, in linear amides"/>
    <property type="evidence" value="ECO:0007669"/>
    <property type="project" value="InterPro"/>
</dbReference>
<dbReference type="EMBL" id="RAXU01000011">
    <property type="protein sequence ID" value="RKG33126.1"/>
    <property type="molecule type" value="Genomic_DNA"/>
</dbReference>
<evidence type="ECO:0000313" key="3">
    <source>
        <dbReference type="EMBL" id="RKG33126.1"/>
    </source>
</evidence>
<dbReference type="InterPro" id="IPR000073">
    <property type="entry name" value="AB_hydrolase_1"/>
</dbReference>
<dbReference type="SUPFAM" id="SSF53474">
    <property type="entry name" value="alpha/beta-Hydrolases"/>
    <property type="match status" value="1"/>
</dbReference>
<dbReference type="PANTHER" id="PTHR43433:SF10">
    <property type="entry name" value="AB HYDROLASE-1 DOMAIN-CONTAINING PROTEIN"/>
    <property type="match status" value="1"/>
</dbReference>
<dbReference type="InterPro" id="IPR019913">
    <property type="entry name" value="Pyrimidine_utilisation_RutD"/>
</dbReference>
<dbReference type="Proteomes" id="UP000269001">
    <property type="component" value="Unassembled WGS sequence"/>
</dbReference>
<dbReference type="Gene3D" id="3.40.50.1820">
    <property type="entry name" value="alpha/beta hydrolase"/>
    <property type="match status" value="1"/>
</dbReference>
<accession>A0A3A8EI04</accession>
<comment type="caution">
    <text evidence="3">The sequence shown here is derived from an EMBL/GenBank/DDBJ whole genome shotgun (WGS) entry which is preliminary data.</text>
</comment>
<keyword evidence="4" id="KW-1185">Reference proteome</keyword>
<gene>
    <name evidence="3" type="primary">rutD</name>
    <name evidence="3" type="ORF">D7V21_09880</name>
</gene>
<dbReference type="GO" id="GO:0006212">
    <property type="term" value="P:uracil catabolic process"/>
    <property type="evidence" value="ECO:0007669"/>
    <property type="project" value="InterPro"/>
</dbReference>
<dbReference type="Pfam" id="PF00561">
    <property type="entry name" value="Abhydrolase_1"/>
    <property type="match status" value="1"/>
</dbReference>
<evidence type="ECO:0000313" key="4">
    <source>
        <dbReference type="Proteomes" id="UP000269001"/>
    </source>
</evidence>
<sequence length="263" mass="29683">MNYQLYPALNASQEYVVFSSGLGGHGQFWQPQIAAFQQAYNVLIYDHEGCHADSPLLSETYSFLDLAEQIKNLLLQLNIHQFHFIGHAIGGFIGLELTQLLGTSGLNMESLTVINGWAALDPHTLKCFQTRLALLEHAGVAAYIAAQALFLYPPSWISQYHLEIEQQEQKQQKDFPPIQNVMRRISALMNFQITPQHLTELAQRPVLLVANQDDMLVPYHQSLKLWKLVAQAELYLMSEGGHASTATQAALVNRRILKFLQQN</sequence>
<reference evidence="3 4" key="1">
    <citation type="submission" date="2018-09" db="EMBL/GenBank/DDBJ databases">
        <title>The draft genome of Acinetobacter spp. strains.</title>
        <authorList>
            <person name="Qin J."/>
            <person name="Feng Y."/>
            <person name="Zong Z."/>
        </authorList>
    </citation>
    <scope>NUCLEOTIDE SEQUENCE [LARGE SCALE GENOMIC DNA]</scope>
    <source>
        <strain evidence="3 4">WCHAc060096</strain>
    </source>
</reference>
<dbReference type="AlphaFoldDB" id="A0A3A8EI04"/>
<feature type="domain" description="AB hydrolase-1" evidence="2">
    <location>
        <begin position="16"/>
        <end position="243"/>
    </location>
</feature>
<evidence type="ECO:0000256" key="1">
    <source>
        <dbReference type="ARBA" id="ARBA00022801"/>
    </source>
</evidence>
<dbReference type="InterPro" id="IPR050471">
    <property type="entry name" value="AB_hydrolase"/>
</dbReference>
<evidence type="ECO:0000259" key="2">
    <source>
        <dbReference type="Pfam" id="PF00561"/>
    </source>
</evidence>
<organism evidence="3 4">
    <name type="scientific">Acinetobacter guerrae</name>
    <dbReference type="NCBI Taxonomy" id="1843371"/>
    <lineage>
        <taxon>Bacteria</taxon>
        <taxon>Pseudomonadati</taxon>
        <taxon>Pseudomonadota</taxon>
        <taxon>Gammaproteobacteria</taxon>
        <taxon>Moraxellales</taxon>
        <taxon>Moraxellaceae</taxon>
        <taxon>Acinetobacter</taxon>
    </lineage>
</organism>